<dbReference type="InterPro" id="IPR000653">
    <property type="entry name" value="DegT/StrS_aminotransferase"/>
</dbReference>
<dbReference type="InterPro" id="IPR015421">
    <property type="entry name" value="PyrdxlP-dep_Trfase_major"/>
</dbReference>
<dbReference type="PANTHER" id="PTHR30244:SF30">
    <property type="entry name" value="BLR5990 PROTEIN"/>
    <property type="match status" value="1"/>
</dbReference>
<dbReference type="InterPro" id="IPR015424">
    <property type="entry name" value="PyrdxlP-dep_Trfase"/>
</dbReference>
<dbReference type="EMBL" id="CP017755">
    <property type="protein sequence ID" value="AOZ10459.1"/>
    <property type="molecule type" value="Genomic_DNA"/>
</dbReference>
<protein>
    <submittedName>
        <fullName evidence="2">Uncharacterized protein</fullName>
    </submittedName>
</protein>
<gene>
    <name evidence="2" type="ORF">BKK80_33340</name>
</gene>
<dbReference type="PANTHER" id="PTHR30244">
    <property type="entry name" value="TRANSAMINASE"/>
    <property type="match status" value="1"/>
</dbReference>
<accession>A0ABN4U019</accession>
<organism evidence="2 3">
    <name type="scientific">Cupriavidus malaysiensis</name>
    <dbReference type="NCBI Taxonomy" id="367825"/>
    <lineage>
        <taxon>Bacteria</taxon>
        <taxon>Pseudomonadati</taxon>
        <taxon>Pseudomonadota</taxon>
        <taxon>Betaproteobacteria</taxon>
        <taxon>Burkholderiales</taxon>
        <taxon>Burkholderiaceae</taxon>
        <taxon>Cupriavidus</taxon>
    </lineage>
</organism>
<evidence type="ECO:0000256" key="1">
    <source>
        <dbReference type="RuleBase" id="RU004508"/>
    </source>
</evidence>
<keyword evidence="3" id="KW-1185">Reference proteome</keyword>
<keyword evidence="1" id="KW-0663">Pyridoxal phosphate</keyword>
<sequence>MSYGGWYVREFETSLAQTFGCADAVTVASGTCALQLAFELSGKRDTEILIPALTFAAPASAAVRAGMHPVFVDLDPKTWQVDDELLAAFLEERCVRREGHVVNTASGRRVSTICLVHLWGDLARLDRIHALARQWNLVVIHDAAQCLGARYKGLPLGATVPDDQVDQIIITTSFNANKIITTGAGGALIAKSQSLCRRARHLSSTAKADTMSFFHDDYGLNFRMSNINAAIGVAQMEMLSDRIHRKQRLHQYYVRAIRKRMDGVRFAHQAPESAGICWMNCIELPQPSRSVIEKLVAQRIMVRPVWIPLPQLPVYSRFEYYQRDAFSARLHEHAIMLPSGPGVTEAQADRVVSALAEACR</sequence>
<dbReference type="Gene3D" id="3.40.640.10">
    <property type="entry name" value="Type I PLP-dependent aspartate aminotransferase-like (Major domain)"/>
    <property type="match status" value="1"/>
</dbReference>
<dbReference type="Pfam" id="PF01041">
    <property type="entry name" value="DegT_DnrJ_EryC1"/>
    <property type="match status" value="1"/>
</dbReference>
<reference evidence="2 3" key="1">
    <citation type="submission" date="2016-10" db="EMBL/GenBank/DDBJ databases">
        <title>Complete genome sequences of three Cupriavidus strains isolated from various Malaysian environments.</title>
        <authorList>
            <person name="Abdullah A.A.-A."/>
            <person name="Shafie N.A.H."/>
            <person name="Lau N.S."/>
        </authorList>
    </citation>
    <scope>NUCLEOTIDE SEQUENCE [LARGE SCALE GENOMIC DNA]</scope>
    <source>
        <strain evidence="2 3">USMAA1020</strain>
    </source>
</reference>
<evidence type="ECO:0000313" key="3">
    <source>
        <dbReference type="Proteomes" id="UP000177515"/>
    </source>
</evidence>
<dbReference type="SUPFAM" id="SSF53383">
    <property type="entry name" value="PLP-dependent transferases"/>
    <property type="match status" value="1"/>
</dbReference>
<evidence type="ECO:0000313" key="2">
    <source>
        <dbReference type="EMBL" id="AOZ10459.1"/>
    </source>
</evidence>
<proteinExistence type="inferred from homology"/>
<dbReference type="Proteomes" id="UP000177515">
    <property type="component" value="Chromosome 2"/>
</dbReference>
<name>A0ABN4U019_9BURK</name>
<comment type="similarity">
    <text evidence="1">Belongs to the DegT/DnrJ/EryC1 family.</text>
</comment>
<dbReference type="PIRSF" id="PIRSF000390">
    <property type="entry name" value="PLP_StrS"/>
    <property type="match status" value="1"/>
</dbReference>